<evidence type="ECO:0008006" key="3">
    <source>
        <dbReference type="Google" id="ProtNLM"/>
    </source>
</evidence>
<dbReference type="EMBL" id="PDOC01000033">
    <property type="protein sequence ID" value="PIL42173.1"/>
    <property type="molecule type" value="Genomic_DNA"/>
</dbReference>
<comment type="caution">
    <text evidence="1">The sequence shown here is derived from an EMBL/GenBank/DDBJ whole genome shotgun (WGS) entry which is preliminary data.</text>
</comment>
<keyword evidence="2" id="KW-1185">Reference proteome</keyword>
<reference evidence="1 2" key="1">
    <citation type="submission" date="2017-10" db="EMBL/GenBank/DDBJ databases">
        <title>Massilia psychrophilum sp. nov., a novel purple-pigmented bacterium isolated from Tianshan glacier, Xinjiang Municipality, China.</title>
        <authorList>
            <person name="Wang H."/>
        </authorList>
    </citation>
    <scope>NUCLEOTIDE SEQUENCE [LARGE SCALE GENOMIC DNA]</scope>
    <source>
        <strain evidence="1 2">JCM 30074</strain>
    </source>
</reference>
<dbReference type="AlphaFoldDB" id="A0A2G8T878"/>
<sequence length="113" mass="13011">MELRAESIWLATAPVDMRTGIDGLSLHVQQALGKPPCDGAAYVFANRRRTRLKLVCWDGNGVWMCLRRLHRGQFIWPDADATSWKIDAQQWQWLVTGVDWQRLSAPPPAQWRL</sequence>
<dbReference type="InterPro" id="IPR008878">
    <property type="entry name" value="Transposase_IS66_Orf2"/>
</dbReference>
<proteinExistence type="predicted"/>
<dbReference type="PANTHER" id="PTHR36455:SF1">
    <property type="entry name" value="BLR8292 PROTEIN"/>
    <property type="match status" value="1"/>
</dbReference>
<gene>
    <name evidence="1" type="ORF">CR105_25555</name>
</gene>
<protein>
    <recommendedName>
        <fullName evidence="3">Transposase</fullName>
    </recommendedName>
</protein>
<dbReference type="OrthoDB" id="9801450at2"/>
<dbReference type="PANTHER" id="PTHR36455">
    <property type="match status" value="1"/>
</dbReference>
<name>A0A2G8T878_9BURK</name>
<organism evidence="1 2">
    <name type="scientific">Massilia eurypsychrophila</name>
    <dbReference type="NCBI Taxonomy" id="1485217"/>
    <lineage>
        <taxon>Bacteria</taxon>
        <taxon>Pseudomonadati</taxon>
        <taxon>Pseudomonadota</taxon>
        <taxon>Betaproteobacteria</taxon>
        <taxon>Burkholderiales</taxon>
        <taxon>Oxalobacteraceae</taxon>
        <taxon>Telluria group</taxon>
        <taxon>Massilia</taxon>
    </lineage>
</organism>
<dbReference type="NCBIfam" id="NF033819">
    <property type="entry name" value="IS66_TnpB"/>
    <property type="match status" value="1"/>
</dbReference>
<evidence type="ECO:0000313" key="2">
    <source>
        <dbReference type="Proteomes" id="UP000230390"/>
    </source>
</evidence>
<dbReference type="Proteomes" id="UP000230390">
    <property type="component" value="Unassembled WGS sequence"/>
</dbReference>
<accession>A0A2G8T878</accession>
<evidence type="ECO:0000313" key="1">
    <source>
        <dbReference type="EMBL" id="PIL42173.1"/>
    </source>
</evidence>
<dbReference type="Pfam" id="PF05717">
    <property type="entry name" value="TnpB_IS66"/>
    <property type="match status" value="1"/>
</dbReference>
<dbReference type="RefSeq" id="WP_099793531.1">
    <property type="nucleotide sequence ID" value="NZ_JBHLYV010000027.1"/>
</dbReference>